<feature type="compositionally biased region" description="Basic residues" evidence="1">
    <location>
        <begin position="1"/>
        <end position="27"/>
    </location>
</feature>
<feature type="non-terminal residue" evidence="2">
    <location>
        <position position="389"/>
    </location>
</feature>
<protein>
    <recommendedName>
        <fullName evidence="4">Reverse transcriptase</fullName>
    </recommendedName>
</protein>
<evidence type="ECO:0000313" key="2">
    <source>
        <dbReference type="EMBL" id="KAJ1207041.1"/>
    </source>
</evidence>
<keyword evidence="3" id="KW-1185">Reference proteome</keyword>
<dbReference type="Proteomes" id="UP001066276">
    <property type="component" value="Chromosome 1_2"/>
</dbReference>
<sequence>MARIKQSKRKRQRKKRRGGKRNKCRRGREKDSQQQTVLTDDKTIINLTDVILEEEDVKNLSLGLSFCQPDGFNYEQSRIDLFLFTRKLKLSKMHAISKRKTKRPSERPEFEQDEIDKWKGNLLIEDIHLMRQLWSLEDNSIEEIGEEQLVARLESEGIRLDKEGASGFKSKSRTVPAPSGDMIDQFSDTVTKELKALRLKMMSKTSRNKNTYYKTLKKLSNNPRIIIRSSDKGGNVVIWSIEDYMEEAYKQLNDAICYRRIDMKHVDEVKVNFDNKLEQWRKEGFINDHEHRFLKVDFPKLPVFYLIPKIHKDALKPPGRPIVSIRGSLFEYVSQYIDSFLQPLVMNLASYLKDSTDFLRRIFDITWESEFLLISLDVVSLYTSIPHNL</sequence>
<accession>A0AAV7W2U2</accession>
<organism evidence="2 3">
    <name type="scientific">Pleurodeles waltl</name>
    <name type="common">Iberian ribbed newt</name>
    <dbReference type="NCBI Taxonomy" id="8319"/>
    <lineage>
        <taxon>Eukaryota</taxon>
        <taxon>Metazoa</taxon>
        <taxon>Chordata</taxon>
        <taxon>Craniata</taxon>
        <taxon>Vertebrata</taxon>
        <taxon>Euteleostomi</taxon>
        <taxon>Amphibia</taxon>
        <taxon>Batrachia</taxon>
        <taxon>Caudata</taxon>
        <taxon>Salamandroidea</taxon>
        <taxon>Salamandridae</taxon>
        <taxon>Pleurodelinae</taxon>
        <taxon>Pleurodeles</taxon>
    </lineage>
</organism>
<evidence type="ECO:0000256" key="1">
    <source>
        <dbReference type="SAM" id="MobiDB-lite"/>
    </source>
</evidence>
<evidence type="ECO:0008006" key="4">
    <source>
        <dbReference type="Google" id="ProtNLM"/>
    </source>
</evidence>
<name>A0AAV7W2U2_PLEWA</name>
<dbReference type="PANTHER" id="PTHR21301">
    <property type="entry name" value="REVERSE TRANSCRIPTASE"/>
    <property type="match status" value="1"/>
</dbReference>
<proteinExistence type="predicted"/>
<evidence type="ECO:0000313" key="3">
    <source>
        <dbReference type="Proteomes" id="UP001066276"/>
    </source>
</evidence>
<dbReference type="AlphaFoldDB" id="A0AAV7W2U2"/>
<gene>
    <name evidence="2" type="ORF">NDU88_002433</name>
</gene>
<dbReference type="PANTHER" id="PTHR21301:SF12">
    <property type="match status" value="1"/>
</dbReference>
<reference evidence="2" key="1">
    <citation type="journal article" date="2022" name="bioRxiv">
        <title>Sequencing and chromosome-scale assembly of the giantPleurodeles waltlgenome.</title>
        <authorList>
            <person name="Brown T."/>
            <person name="Elewa A."/>
            <person name="Iarovenko S."/>
            <person name="Subramanian E."/>
            <person name="Araus A.J."/>
            <person name="Petzold A."/>
            <person name="Susuki M."/>
            <person name="Suzuki K.-i.T."/>
            <person name="Hayashi T."/>
            <person name="Toyoda A."/>
            <person name="Oliveira C."/>
            <person name="Osipova E."/>
            <person name="Leigh N.D."/>
            <person name="Simon A."/>
            <person name="Yun M.H."/>
        </authorList>
    </citation>
    <scope>NUCLEOTIDE SEQUENCE</scope>
    <source>
        <strain evidence="2">20211129_DDA</strain>
        <tissue evidence="2">Liver</tissue>
    </source>
</reference>
<dbReference type="EMBL" id="JANPWB010000002">
    <property type="protein sequence ID" value="KAJ1207041.1"/>
    <property type="molecule type" value="Genomic_DNA"/>
</dbReference>
<feature type="region of interest" description="Disordered" evidence="1">
    <location>
        <begin position="1"/>
        <end position="35"/>
    </location>
</feature>
<comment type="caution">
    <text evidence="2">The sequence shown here is derived from an EMBL/GenBank/DDBJ whole genome shotgun (WGS) entry which is preliminary data.</text>
</comment>